<evidence type="ECO:0000313" key="2">
    <source>
        <dbReference type="EMBL" id="KAI1695310.1"/>
    </source>
</evidence>
<evidence type="ECO:0000313" key="3">
    <source>
        <dbReference type="Proteomes" id="UP001201812"/>
    </source>
</evidence>
<keyword evidence="3" id="KW-1185">Reference proteome</keyword>
<evidence type="ECO:0000256" key="1">
    <source>
        <dbReference type="SAM" id="SignalP"/>
    </source>
</evidence>
<accession>A0AAD4MJ45</accession>
<keyword evidence="1" id="KW-0732">Signal</keyword>
<protein>
    <submittedName>
        <fullName evidence="2">Uncharacterized protein</fullName>
    </submittedName>
</protein>
<dbReference type="EMBL" id="JAKKPZ010000416">
    <property type="protein sequence ID" value="KAI1695310.1"/>
    <property type="molecule type" value="Genomic_DNA"/>
</dbReference>
<organism evidence="2 3">
    <name type="scientific">Ditylenchus destructor</name>
    <dbReference type="NCBI Taxonomy" id="166010"/>
    <lineage>
        <taxon>Eukaryota</taxon>
        <taxon>Metazoa</taxon>
        <taxon>Ecdysozoa</taxon>
        <taxon>Nematoda</taxon>
        <taxon>Chromadorea</taxon>
        <taxon>Rhabditida</taxon>
        <taxon>Tylenchina</taxon>
        <taxon>Tylenchomorpha</taxon>
        <taxon>Sphaerularioidea</taxon>
        <taxon>Anguinidae</taxon>
        <taxon>Anguininae</taxon>
        <taxon>Ditylenchus</taxon>
    </lineage>
</organism>
<dbReference type="AlphaFoldDB" id="A0AAD4MJ45"/>
<comment type="caution">
    <text evidence="2">The sequence shown here is derived from an EMBL/GenBank/DDBJ whole genome shotgun (WGS) entry which is preliminary data.</text>
</comment>
<proteinExistence type="predicted"/>
<sequence length="115" mass="12636">MVAQKFLLICGWTILCMVVSVGAQDHGVYATCQGNVLRGVTDEHEFLCKQHLASRVCYEKAGYTEKQIVNAIEHARESDPRRKTCGSATATFSIAIGIATFYAIRLLKLGVMSHS</sequence>
<feature type="chain" id="PRO_5042201949" evidence="1">
    <location>
        <begin position="24"/>
        <end position="115"/>
    </location>
</feature>
<feature type="signal peptide" evidence="1">
    <location>
        <begin position="1"/>
        <end position="23"/>
    </location>
</feature>
<reference evidence="2" key="1">
    <citation type="submission" date="2022-01" db="EMBL/GenBank/DDBJ databases">
        <title>Genome Sequence Resource for Two Populations of Ditylenchus destructor, the Migratory Endoparasitic Phytonematode.</title>
        <authorList>
            <person name="Zhang H."/>
            <person name="Lin R."/>
            <person name="Xie B."/>
        </authorList>
    </citation>
    <scope>NUCLEOTIDE SEQUENCE</scope>
    <source>
        <strain evidence="2">BazhouSP</strain>
    </source>
</reference>
<gene>
    <name evidence="2" type="ORF">DdX_19646</name>
</gene>
<name>A0AAD4MJ45_9BILA</name>
<dbReference type="Proteomes" id="UP001201812">
    <property type="component" value="Unassembled WGS sequence"/>
</dbReference>